<reference evidence="1" key="1">
    <citation type="submission" date="2023-03" db="EMBL/GenBank/DDBJ databases">
        <title>Chitinimonas shenzhenensis gen. nov., sp. nov., a novel member of family Burkholderiaceae isolated from activated sludge collected in Shen Zhen, China.</title>
        <authorList>
            <person name="Wang X."/>
        </authorList>
    </citation>
    <scope>NUCLEOTIDE SEQUENCE</scope>
    <source>
        <strain evidence="1">DQS-5</strain>
    </source>
</reference>
<protein>
    <submittedName>
        <fullName evidence="1">Uncharacterized protein</fullName>
    </submittedName>
</protein>
<comment type="caution">
    <text evidence="1">The sequence shown here is derived from an EMBL/GenBank/DDBJ whole genome shotgun (WGS) entry which is preliminary data.</text>
</comment>
<dbReference type="Proteomes" id="UP001172778">
    <property type="component" value="Unassembled WGS sequence"/>
</dbReference>
<organism evidence="1 2">
    <name type="scientific">Parachitinimonas caeni</name>
    <dbReference type="NCBI Taxonomy" id="3031301"/>
    <lineage>
        <taxon>Bacteria</taxon>
        <taxon>Pseudomonadati</taxon>
        <taxon>Pseudomonadota</taxon>
        <taxon>Betaproteobacteria</taxon>
        <taxon>Neisseriales</taxon>
        <taxon>Chitinibacteraceae</taxon>
        <taxon>Parachitinimonas</taxon>
    </lineage>
</organism>
<proteinExistence type="predicted"/>
<keyword evidence="2" id="KW-1185">Reference proteome</keyword>
<evidence type="ECO:0000313" key="2">
    <source>
        <dbReference type="Proteomes" id="UP001172778"/>
    </source>
</evidence>
<dbReference type="EMBL" id="JARRAF010000009">
    <property type="protein sequence ID" value="MDK2124367.1"/>
    <property type="molecule type" value="Genomic_DNA"/>
</dbReference>
<evidence type="ECO:0000313" key="1">
    <source>
        <dbReference type="EMBL" id="MDK2124367.1"/>
    </source>
</evidence>
<accession>A0ABT7DWC3</accession>
<gene>
    <name evidence="1" type="ORF">PZA18_09920</name>
</gene>
<sequence length="135" mass="15693">MHTQKFDRRFDHIGIPTSTPRANERYSSTFKMYTSEDESSDFHIQYHRFEPGSSLHPLIQTLPHMAYRVDSIDAEITGKTCLLGPYFPFEGYRVAMILENGMLIELIETQLTEAEIWKSPKTKSYIYPEDNLPAN</sequence>
<dbReference type="RefSeq" id="WP_284100678.1">
    <property type="nucleotide sequence ID" value="NZ_JARRAF010000009.1"/>
</dbReference>
<name>A0ABT7DWC3_9NEIS</name>